<dbReference type="PRINTS" id="PR00423">
    <property type="entry name" value="CELLDVISFTSZ"/>
</dbReference>
<dbReference type="GO" id="GO:0051258">
    <property type="term" value="P:protein polymerization"/>
    <property type="evidence" value="ECO:0007669"/>
    <property type="project" value="UniProtKB-UniRule"/>
</dbReference>
<dbReference type="SMART" id="SM00865">
    <property type="entry name" value="Tubulin_C"/>
    <property type="match status" value="1"/>
</dbReference>
<keyword evidence="4 6" id="KW-0131">Cell cycle</keyword>
<dbReference type="Gene3D" id="3.30.1330.20">
    <property type="entry name" value="Tubulin/FtsZ, C-terminal domain"/>
    <property type="match status" value="1"/>
</dbReference>
<dbReference type="Pfam" id="PF00091">
    <property type="entry name" value="Tubulin"/>
    <property type="match status" value="1"/>
</dbReference>
<evidence type="ECO:0000256" key="6">
    <source>
        <dbReference type="RuleBase" id="RU000631"/>
    </source>
</evidence>
<dbReference type="eggNOG" id="COG0206">
    <property type="taxonomic scope" value="Bacteria"/>
</dbReference>
<dbReference type="PANTHER" id="PTHR30314:SF3">
    <property type="entry name" value="MITOCHONDRIAL DIVISION PROTEIN FSZA"/>
    <property type="match status" value="1"/>
</dbReference>
<comment type="subcellular location">
    <subcellularLocation>
        <location evidence="4">Cytoplasm</location>
    </subcellularLocation>
    <text evidence="4">Assembles at midcell at the inner surface of the cytoplasmic membrane.</text>
</comment>
<dbReference type="InterPro" id="IPR000158">
    <property type="entry name" value="Cell_div_FtsZ"/>
</dbReference>
<evidence type="ECO:0000256" key="2">
    <source>
        <dbReference type="ARBA" id="ARBA00022741"/>
    </source>
</evidence>
<protein>
    <recommendedName>
        <fullName evidence="4 5">Cell division protein FtsZ</fullName>
    </recommendedName>
</protein>
<dbReference type="STRING" id="553219.CAMSH0001_0555"/>
<dbReference type="GO" id="GO:0003924">
    <property type="term" value="F:GTPase activity"/>
    <property type="evidence" value="ECO:0007669"/>
    <property type="project" value="UniProtKB-UniRule"/>
</dbReference>
<proteinExistence type="inferred from homology"/>
<dbReference type="GO" id="GO:0000917">
    <property type="term" value="P:division septum assembly"/>
    <property type="evidence" value="ECO:0007669"/>
    <property type="project" value="UniProtKB-KW"/>
</dbReference>
<name>C6RGA2_9BACT</name>
<accession>C6RGA2</accession>
<evidence type="ECO:0000259" key="7">
    <source>
        <dbReference type="SMART" id="SM00864"/>
    </source>
</evidence>
<dbReference type="SMART" id="SM00864">
    <property type="entry name" value="Tubulin"/>
    <property type="match status" value="1"/>
</dbReference>
<dbReference type="Pfam" id="PF12327">
    <property type="entry name" value="FtsZ_C"/>
    <property type="match status" value="1"/>
</dbReference>
<dbReference type="InterPro" id="IPR018316">
    <property type="entry name" value="Tubulin/FtsZ_2-layer-sand-dom"/>
</dbReference>
<dbReference type="OrthoDB" id="9813375at2"/>
<reference evidence="9 10" key="1">
    <citation type="submission" date="2009-07" db="EMBL/GenBank/DDBJ databases">
        <authorList>
            <person name="Madupu R."/>
            <person name="Sebastian Y."/>
            <person name="Durkin A.S."/>
            <person name="Torralba M."/>
            <person name="Methe B."/>
            <person name="Sutton G.G."/>
            <person name="Strausberg R.L."/>
            <person name="Nelson K.E."/>
        </authorList>
    </citation>
    <scope>NUCLEOTIDE SEQUENCE [LARGE SCALE GENOMIC DNA]</scope>
    <source>
        <strain evidence="9 10">RM3277</strain>
    </source>
</reference>
<keyword evidence="10" id="KW-1185">Reference proteome</keyword>
<keyword evidence="2 4" id="KW-0547">Nucleotide-binding</keyword>
<dbReference type="Gene3D" id="3.40.50.1440">
    <property type="entry name" value="Tubulin/FtsZ, GTPase domain"/>
    <property type="match status" value="1"/>
</dbReference>
<feature type="binding site" evidence="4">
    <location>
        <position position="192"/>
    </location>
    <ligand>
        <name>GTP</name>
        <dbReference type="ChEBI" id="CHEBI:37565"/>
    </ligand>
</feature>
<feature type="domain" description="Tubulin/FtsZ 2-layer sandwich" evidence="8">
    <location>
        <begin position="214"/>
        <end position="333"/>
    </location>
</feature>
<dbReference type="SUPFAM" id="SSF55307">
    <property type="entry name" value="Tubulin C-terminal domain-like"/>
    <property type="match status" value="1"/>
</dbReference>
<evidence type="ECO:0000256" key="1">
    <source>
        <dbReference type="ARBA" id="ARBA00009690"/>
    </source>
</evidence>
<dbReference type="RefSeq" id="WP_002948628.1">
    <property type="nucleotide sequence ID" value="NZ_ACVQ01000019.1"/>
</dbReference>
<dbReference type="HAMAP" id="MF_00909">
    <property type="entry name" value="FtsZ"/>
    <property type="match status" value="1"/>
</dbReference>
<dbReference type="InterPro" id="IPR008280">
    <property type="entry name" value="Tub_FtsZ_C"/>
</dbReference>
<sequence length="384" mass="41183">MGNFMVEEKKPSYGAKIKVVGVGGGGGNMINHIIREKGDEMDIDLIVANTDVKALDSSLAFTKLQLGEKITKGLGAGMNPDVGTKAAQESYEEIKSTLEYSDIVFIASGLGGGTGTGAAPVVAQAAKEIGALTISVVTMPFDFEGKKRYNLALKGLNELKKESDSIVVIPNQRLKSLIDKKAGIKESFKIVDNVLARAVSGMCTIVLDSGNSDINSDFADVKKVMEHRGMALLGIGESEGEGAAQEAIKNAIQSPLLSDITINGAVGVLVHFKYHPDSPFNDIEEAMCLVQNAVDDDADIIFGTTSDESFENNKIQVTIIATGFRDKEEERPTPVASTPDAAFKKSRNPILDERISRLKVSGGYNSEEVTNMLETPSYIRNQMD</sequence>
<dbReference type="GeneID" id="60990578"/>
<dbReference type="InterPro" id="IPR037103">
    <property type="entry name" value="Tubulin/FtsZ-like_C"/>
</dbReference>
<feature type="binding site" evidence="4">
    <location>
        <position position="144"/>
    </location>
    <ligand>
        <name>GTP</name>
        <dbReference type="ChEBI" id="CHEBI:37565"/>
    </ligand>
</feature>
<comment type="subunit">
    <text evidence="4">Homodimer. Polymerizes to form a dynamic ring structure in a strictly GTP-dependent manner. Interacts directly with several other division proteins.</text>
</comment>
<dbReference type="GO" id="GO:0005525">
    <property type="term" value="F:GTP binding"/>
    <property type="evidence" value="ECO:0007669"/>
    <property type="project" value="UniProtKB-UniRule"/>
</dbReference>
<evidence type="ECO:0000259" key="8">
    <source>
        <dbReference type="SMART" id="SM00865"/>
    </source>
</evidence>
<dbReference type="FunFam" id="3.40.50.1440:FF:000001">
    <property type="entry name" value="Cell division protein FtsZ"/>
    <property type="match status" value="1"/>
</dbReference>
<gene>
    <name evidence="4 9" type="primary">ftsZ</name>
    <name evidence="9" type="ORF">CAMSH0001_0555</name>
</gene>
<dbReference type="InterPro" id="IPR003008">
    <property type="entry name" value="Tubulin_FtsZ_GTPase"/>
</dbReference>
<dbReference type="PROSITE" id="PS01135">
    <property type="entry name" value="FTSZ_2"/>
    <property type="match status" value="1"/>
</dbReference>
<keyword evidence="4 6" id="KW-0132">Cell division</keyword>
<dbReference type="NCBIfam" id="TIGR00065">
    <property type="entry name" value="ftsZ"/>
    <property type="match status" value="1"/>
</dbReference>
<organism evidence="9 10">
    <name type="scientific">Campylobacter showae RM3277</name>
    <dbReference type="NCBI Taxonomy" id="553219"/>
    <lineage>
        <taxon>Bacteria</taxon>
        <taxon>Pseudomonadati</taxon>
        <taxon>Campylobacterota</taxon>
        <taxon>Epsilonproteobacteria</taxon>
        <taxon>Campylobacterales</taxon>
        <taxon>Campylobacteraceae</taxon>
        <taxon>Campylobacter</taxon>
    </lineage>
</organism>
<feature type="binding site" evidence="4">
    <location>
        <begin position="113"/>
        <end position="115"/>
    </location>
    <ligand>
        <name>GTP</name>
        <dbReference type="ChEBI" id="CHEBI:37565"/>
    </ligand>
</feature>
<dbReference type="GO" id="GO:0043093">
    <property type="term" value="P:FtsZ-dependent cytokinesis"/>
    <property type="evidence" value="ECO:0007669"/>
    <property type="project" value="UniProtKB-UniRule"/>
</dbReference>
<dbReference type="GO" id="GO:0005737">
    <property type="term" value="C:cytoplasm"/>
    <property type="evidence" value="ECO:0007669"/>
    <property type="project" value="UniProtKB-SubCell"/>
</dbReference>
<evidence type="ECO:0000256" key="5">
    <source>
        <dbReference type="NCBIfam" id="TIGR00065"/>
    </source>
</evidence>
<evidence type="ECO:0000256" key="4">
    <source>
        <dbReference type="HAMAP-Rule" id="MF_00909"/>
    </source>
</evidence>
<dbReference type="CDD" id="cd02201">
    <property type="entry name" value="FtsZ_type1"/>
    <property type="match status" value="1"/>
</dbReference>
<dbReference type="EMBL" id="ACVQ01000019">
    <property type="protein sequence ID" value="EET79452.1"/>
    <property type="molecule type" value="Genomic_DNA"/>
</dbReference>
<evidence type="ECO:0000313" key="10">
    <source>
        <dbReference type="Proteomes" id="UP000003107"/>
    </source>
</evidence>
<dbReference type="InterPro" id="IPR045061">
    <property type="entry name" value="FtsZ/CetZ"/>
</dbReference>
<dbReference type="Proteomes" id="UP000003107">
    <property type="component" value="Unassembled WGS sequence"/>
</dbReference>
<keyword evidence="3 4" id="KW-0342">GTP-binding</keyword>
<feature type="binding site" evidence="4">
    <location>
        <position position="148"/>
    </location>
    <ligand>
        <name>GTP</name>
        <dbReference type="ChEBI" id="CHEBI:37565"/>
    </ligand>
</feature>
<dbReference type="InterPro" id="IPR020805">
    <property type="entry name" value="Cell_div_FtsZ_CS"/>
</dbReference>
<keyword evidence="4 6" id="KW-0717">Septation</keyword>
<evidence type="ECO:0000256" key="3">
    <source>
        <dbReference type="ARBA" id="ARBA00023134"/>
    </source>
</evidence>
<feature type="domain" description="Tubulin/FtsZ GTPase" evidence="7">
    <location>
        <begin position="16"/>
        <end position="210"/>
    </location>
</feature>
<dbReference type="InterPro" id="IPR024757">
    <property type="entry name" value="FtsZ_C"/>
</dbReference>
<dbReference type="AlphaFoldDB" id="C6RGA2"/>
<evidence type="ECO:0000313" key="9">
    <source>
        <dbReference type="EMBL" id="EET79452.1"/>
    </source>
</evidence>
<comment type="function">
    <text evidence="4 6">Essential cell division protein that forms a contractile ring structure (Z ring) at the future cell division site. The regulation of the ring assembly controls the timing and the location of cell division. One of the functions of the FtsZ ring is to recruit other cell division proteins to the septum to produce a new cell wall between the dividing cells. Binds GTP and shows GTPase activity.</text>
</comment>
<dbReference type="SUPFAM" id="SSF52490">
    <property type="entry name" value="Tubulin nucleotide-binding domain-like"/>
    <property type="match status" value="1"/>
</dbReference>
<comment type="caution">
    <text evidence="9">The sequence shown here is derived from an EMBL/GenBank/DDBJ whole genome shotgun (WGS) entry which is preliminary data.</text>
</comment>
<keyword evidence="4" id="KW-0963">Cytoplasm</keyword>
<comment type="similarity">
    <text evidence="1 4 6">Belongs to the FtsZ family.</text>
</comment>
<dbReference type="PANTHER" id="PTHR30314">
    <property type="entry name" value="CELL DIVISION PROTEIN FTSZ-RELATED"/>
    <property type="match status" value="1"/>
</dbReference>
<dbReference type="GO" id="GO:0032153">
    <property type="term" value="C:cell division site"/>
    <property type="evidence" value="ECO:0007669"/>
    <property type="project" value="UniProtKB-UniRule"/>
</dbReference>
<dbReference type="InterPro" id="IPR036525">
    <property type="entry name" value="Tubulin/FtsZ_GTPase_sf"/>
</dbReference>
<feature type="binding site" evidence="4">
    <location>
        <begin position="24"/>
        <end position="28"/>
    </location>
    <ligand>
        <name>GTP</name>
        <dbReference type="ChEBI" id="CHEBI:37565"/>
    </ligand>
</feature>